<keyword evidence="1" id="KW-0812">Transmembrane</keyword>
<evidence type="ECO:0000313" key="4">
    <source>
        <dbReference type="EMBL" id="SHH52600.1"/>
    </source>
</evidence>
<sequence length="469" mass="54262">MKAFKKFCLLTILSYTIYIVSFIVILGNFSANFTGSLSLIFSVYLGYFVVASFSYVYIFEKLQNKKESILHNLLISVVCIFVLLLIYNVLILGNFFIINKNFYTYIISNYFLCLCIFSFDYLGVTLITYSKSYQLVFDEKILFYIKLIVSVSTIVSLFGMMLILTQIESAFPTFDYLSVNKLIAIFIEVGVYCLLVTSVSLVLIWGLSRLSWLKQNNLLIVLILFLSLTFLLRLQIRVYDNHFLNSFFDPSTLSGPLLMVVLLYRNKQKKTAFKIKSLANSVSKKEAEYLQLKNQVNPHFLFNNLNTLISFIEINPKKAVEFGHHLSNTYRHYLKNQDDDFVLLKEELEFIKEYLEIYKAKFENGFSFEISALPKENEYILSLSLQEIVDNVFKHNKMDEESPLEIRISTSDDGLLIENSVSNKFSKQSNQVGLENINKRYKILTNKEIDINGSSSMHQVNLPILTLES</sequence>
<accession>A0A1M5TPK3</accession>
<feature type="transmembrane region" description="Helical" evidence="1">
    <location>
        <begin position="141"/>
        <end position="163"/>
    </location>
</feature>
<dbReference type="STRING" id="280093.SAMN05443373_11526"/>
<dbReference type="RefSeq" id="WP_072945891.1">
    <property type="nucleotide sequence ID" value="NZ_PVUB01000014.1"/>
</dbReference>
<dbReference type="EMBL" id="FQWO01000015">
    <property type="protein sequence ID" value="SHH52600.1"/>
    <property type="molecule type" value="Genomic_DNA"/>
</dbReference>
<dbReference type="EMBL" id="PVUB01000014">
    <property type="protein sequence ID" value="PRZ19822.1"/>
    <property type="molecule type" value="Genomic_DNA"/>
</dbReference>
<evidence type="ECO:0000313" key="3">
    <source>
        <dbReference type="EMBL" id="PRZ19822.1"/>
    </source>
</evidence>
<feature type="transmembrane region" description="Helical" evidence="1">
    <location>
        <begin position="103"/>
        <end position="129"/>
    </location>
</feature>
<evidence type="ECO:0000313" key="6">
    <source>
        <dbReference type="Proteomes" id="UP000237771"/>
    </source>
</evidence>
<dbReference type="GO" id="GO:0016020">
    <property type="term" value="C:membrane"/>
    <property type="evidence" value="ECO:0007669"/>
    <property type="project" value="InterPro"/>
</dbReference>
<name>A0A1M5TPK3_9FLAO</name>
<feature type="domain" description="Signal transduction histidine kinase internal region" evidence="2">
    <location>
        <begin position="287"/>
        <end position="364"/>
    </location>
</feature>
<dbReference type="Proteomes" id="UP000237771">
    <property type="component" value="Unassembled WGS sequence"/>
</dbReference>
<feature type="transmembrane region" description="Helical" evidence="1">
    <location>
        <begin position="218"/>
        <end position="236"/>
    </location>
</feature>
<evidence type="ECO:0000313" key="5">
    <source>
        <dbReference type="Proteomes" id="UP000184384"/>
    </source>
</evidence>
<dbReference type="Gene3D" id="3.30.565.10">
    <property type="entry name" value="Histidine kinase-like ATPase, C-terminal domain"/>
    <property type="match status" value="1"/>
</dbReference>
<dbReference type="InterPro" id="IPR010559">
    <property type="entry name" value="Sig_transdc_His_kin_internal"/>
</dbReference>
<reference evidence="5" key="1">
    <citation type="submission" date="2016-11" db="EMBL/GenBank/DDBJ databases">
        <authorList>
            <person name="Varghese N."/>
            <person name="Submissions S."/>
        </authorList>
    </citation>
    <scope>NUCLEOTIDE SEQUENCE [LARGE SCALE GENOMIC DNA]</scope>
    <source>
        <strain evidence="5">DSM 19729</strain>
    </source>
</reference>
<feature type="transmembrane region" description="Helical" evidence="1">
    <location>
        <begin position="70"/>
        <end position="97"/>
    </location>
</feature>
<protein>
    <submittedName>
        <fullName evidence="4">Histidine kinase</fullName>
    </submittedName>
</protein>
<gene>
    <name evidence="3" type="ORF">BC624_11426</name>
    <name evidence="4" type="ORF">SAMN05443373_11526</name>
</gene>
<dbReference type="Pfam" id="PF06580">
    <property type="entry name" value="His_kinase"/>
    <property type="match status" value="1"/>
</dbReference>
<dbReference type="AlphaFoldDB" id="A0A1M5TPK3"/>
<proteinExistence type="predicted"/>
<organism evidence="4 5">
    <name type="scientific">Flavobacterium granuli</name>
    <dbReference type="NCBI Taxonomy" id="280093"/>
    <lineage>
        <taxon>Bacteria</taxon>
        <taxon>Pseudomonadati</taxon>
        <taxon>Bacteroidota</taxon>
        <taxon>Flavobacteriia</taxon>
        <taxon>Flavobacteriales</taxon>
        <taxon>Flavobacteriaceae</taxon>
        <taxon>Flavobacterium</taxon>
    </lineage>
</organism>
<dbReference type="OrthoDB" id="9809908at2"/>
<keyword evidence="4" id="KW-0418">Kinase</keyword>
<dbReference type="PANTHER" id="PTHR34220">
    <property type="entry name" value="SENSOR HISTIDINE KINASE YPDA"/>
    <property type="match status" value="1"/>
</dbReference>
<dbReference type="PANTHER" id="PTHR34220:SF7">
    <property type="entry name" value="SENSOR HISTIDINE KINASE YPDA"/>
    <property type="match status" value="1"/>
</dbReference>
<dbReference type="GO" id="GO:0000155">
    <property type="term" value="F:phosphorelay sensor kinase activity"/>
    <property type="evidence" value="ECO:0007669"/>
    <property type="project" value="InterPro"/>
</dbReference>
<reference evidence="4" key="2">
    <citation type="submission" date="2016-11" db="EMBL/GenBank/DDBJ databases">
        <authorList>
            <person name="Jaros S."/>
            <person name="Januszkiewicz K."/>
            <person name="Wedrychowicz H."/>
        </authorList>
    </citation>
    <scope>NUCLEOTIDE SEQUENCE [LARGE SCALE GENOMIC DNA]</scope>
    <source>
        <strain evidence="4">DSM 19729</strain>
    </source>
</reference>
<keyword evidence="4" id="KW-0808">Transferase</keyword>
<reference evidence="3 6" key="3">
    <citation type="submission" date="2018-03" db="EMBL/GenBank/DDBJ databases">
        <title>Genomic Encyclopedia of Archaeal and Bacterial Type Strains, Phase II (KMG-II): from individual species to whole genera.</title>
        <authorList>
            <person name="Goeker M."/>
        </authorList>
    </citation>
    <scope>NUCLEOTIDE SEQUENCE [LARGE SCALE GENOMIC DNA]</scope>
    <source>
        <strain evidence="3 6">DSM 17797</strain>
    </source>
</reference>
<feature type="transmembrane region" description="Helical" evidence="1">
    <location>
        <begin position="242"/>
        <end position="264"/>
    </location>
</feature>
<evidence type="ECO:0000259" key="2">
    <source>
        <dbReference type="Pfam" id="PF06580"/>
    </source>
</evidence>
<dbReference type="InterPro" id="IPR050640">
    <property type="entry name" value="Bact_2-comp_sensor_kinase"/>
</dbReference>
<evidence type="ECO:0000256" key="1">
    <source>
        <dbReference type="SAM" id="Phobius"/>
    </source>
</evidence>
<feature type="transmembrane region" description="Helical" evidence="1">
    <location>
        <begin position="183"/>
        <end position="206"/>
    </location>
</feature>
<feature type="transmembrane region" description="Helical" evidence="1">
    <location>
        <begin position="37"/>
        <end position="58"/>
    </location>
</feature>
<keyword evidence="1" id="KW-0472">Membrane</keyword>
<keyword evidence="1" id="KW-1133">Transmembrane helix</keyword>
<dbReference type="Proteomes" id="UP000184384">
    <property type="component" value="Unassembled WGS sequence"/>
</dbReference>
<keyword evidence="6" id="KW-1185">Reference proteome</keyword>
<dbReference type="InterPro" id="IPR036890">
    <property type="entry name" value="HATPase_C_sf"/>
</dbReference>
<feature type="transmembrane region" description="Helical" evidence="1">
    <location>
        <begin position="7"/>
        <end position="31"/>
    </location>
</feature>